<dbReference type="SMART" id="SM00028">
    <property type="entry name" value="TPR"/>
    <property type="match status" value="6"/>
</dbReference>
<evidence type="ECO:0000256" key="11">
    <source>
        <dbReference type="SAM" id="MobiDB-lite"/>
    </source>
</evidence>
<sequence>MNSHIINITTKELLLQKEKDYAVSKKFDQGIAYLRRALELGTDDFSLLSAIYCQLGNAYVLLGEYETALQYHTYDILVERLIGNKEGEAKSCANLGNVFKIKGSYNDALTFTFRQLEIASSLNDEVLETRAHYNLGNIYIERGRERKLVLTESSTDEQKEEAIEDFRNSVKHFEINLELAQKLNDPLSTGRAYGSLGNAHYCLGNYETAISYHKQRLELSQQYGDRPSMRRAHANIANCHALMSNVPSSIQHYRCAYSLASELGHTAEEAQMAYSLANALYISKDITGAVPNYLRHLELARRLEDHVGQFRSHFALALAFFTLRDFRKSVYFLILARREALKLHDKGLLNEVNELLNEVIREGRTVVVTSGGSELIVDYSADPSGSQVEYYQTFLSFFEDDYFVSDGSHAHDECLRSSVTENNSLTKDQNKSERAKEDDFFELVLRLQSERMDDQRADISMLNSTPQGVRQSDTQPDDSSTDGPEALIDLLMNAQGRRMDEQRAALLPGLNENGQCILEKLNNKTVEELDGHLVEWLMRVQSERIDEQRSELPTPKSECEIEEERNRKKEKDVTELVLRMQAGRLEDQRAHLEPKTNDRK</sequence>
<dbReference type="AlphaFoldDB" id="A0A8S1GS22"/>
<reference evidence="12" key="1">
    <citation type="submission" date="2020-10" db="EMBL/GenBank/DDBJ databases">
        <authorList>
            <person name="Kikuchi T."/>
        </authorList>
    </citation>
    <scope>NUCLEOTIDE SEQUENCE</scope>
    <source>
        <strain evidence="12">NKZ352</strain>
    </source>
</reference>
<evidence type="ECO:0000313" key="13">
    <source>
        <dbReference type="Proteomes" id="UP000835052"/>
    </source>
</evidence>
<keyword evidence="5" id="KW-0963">Cytoplasm</keyword>
<keyword evidence="6" id="KW-0597">Phosphoprotein</keyword>
<feature type="region of interest" description="Disordered" evidence="11">
    <location>
        <begin position="546"/>
        <end position="600"/>
    </location>
</feature>
<dbReference type="InterPro" id="IPR019734">
    <property type="entry name" value="TPR_rpt"/>
</dbReference>
<accession>A0A8S1GS22</accession>
<protein>
    <submittedName>
        <fullName evidence="12">Uncharacterized protein</fullName>
    </submittedName>
</protein>
<dbReference type="GO" id="GO:0000132">
    <property type="term" value="P:establishment of mitotic spindle orientation"/>
    <property type="evidence" value="ECO:0007669"/>
    <property type="project" value="TreeGrafter"/>
</dbReference>
<dbReference type="GO" id="GO:0001965">
    <property type="term" value="F:G-protein alpha-subunit binding"/>
    <property type="evidence" value="ECO:0007669"/>
    <property type="project" value="TreeGrafter"/>
</dbReference>
<feature type="compositionally biased region" description="Basic and acidic residues" evidence="11">
    <location>
        <begin position="564"/>
        <end position="574"/>
    </location>
</feature>
<keyword evidence="13" id="KW-1185">Reference proteome</keyword>
<dbReference type="PROSITE" id="PS50005">
    <property type="entry name" value="TPR"/>
    <property type="match status" value="1"/>
</dbReference>
<dbReference type="InterPro" id="IPR052386">
    <property type="entry name" value="GPSM"/>
</dbReference>
<comment type="subcellular location">
    <subcellularLocation>
        <location evidence="1">Cell membrane</location>
    </subcellularLocation>
    <subcellularLocation>
        <location evidence="2">Cytoplasm</location>
    </subcellularLocation>
</comment>
<dbReference type="EMBL" id="CAJGYM010000002">
    <property type="protein sequence ID" value="CAD6185572.1"/>
    <property type="molecule type" value="Genomic_DNA"/>
</dbReference>
<comment type="similarity">
    <text evidence="3">Belongs to the GPSM family.</text>
</comment>
<keyword evidence="7" id="KW-0677">Repeat</keyword>
<dbReference type="PROSITE" id="PS50877">
    <property type="entry name" value="GOLOCO"/>
    <property type="match status" value="4"/>
</dbReference>
<keyword evidence="4" id="KW-1003">Cell membrane</keyword>
<dbReference type="SUPFAM" id="SSF48452">
    <property type="entry name" value="TPR-like"/>
    <property type="match status" value="2"/>
</dbReference>
<dbReference type="SMART" id="SM00390">
    <property type="entry name" value="GoLoco"/>
    <property type="match status" value="4"/>
</dbReference>
<evidence type="ECO:0000256" key="9">
    <source>
        <dbReference type="ARBA" id="ARBA00023136"/>
    </source>
</evidence>
<dbReference type="GO" id="GO:0005938">
    <property type="term" value="C:cell cortex"/>
    <property type="evidence" value="ECO:0007669"/>
    <property type="project" value="TreeGrafter"/>
</dbReference>
<evidence type="ECO:0000256" key="5">
    <source>
        <dbReference type="ARBA" id="ARBA00022490"/>
    </source>
</evidence>
<feature type="region of interest" description="Disordered" evidence="11">
    <location>
        <begin position="461"/>
        <end position="484"/>
    </location>
</feature>
<proteinExistence type="inferred from homology"/>
<evidence type="ECO:0000256" key="3">
    <source>
        <dbReference type="ARBA" id="ARBA00006600"/>
    </source>
</evidence>
<organism evidence="12 13">
    <name type="scientific">Caenorhabditis auriculariae</name>
    <dbReference type="NCBI Taxonomy" id="2777116"/>
    <lineage>
        <taxon>Eukaryota</taxon>
        <taxon>Metazoa</taxon>
        <taxon>Ecdysozoa</taxon>
        <taxon>Nematoda</taxon>
        <taxon>Chromadorea</taxon>
        <taxon>Rhabditida</taxon>
        <taxon>Rhabditina</taxon>
        <taxon>Rhabditomorpha</taxon>
        <taxon>Rhabditoidea</taxon>
        <taxon>Rhabditidae</taxon>
        <taxon>Peloderinae</taxon>
        <taxon>Caenorhabditis</taxon>
    </lineage>
</organism>
<evidence type="ECO:0000256" key="8">
    <source>
        <dbReference type="ARBA" id="ARBA00022803"/>
    </source>
</evidence>
<dbReference type="GO" id="GO:0005092">
    <property type="term" value="F:GDP-dissociation inhibitor activity"/>
    <property type="evidence" value="ECO:0007669"/>
    <property type="project" value="TreeGrafter"/>
</dbReference>
<keyword evidence="8 10" id="KW-0802">TPR repeat</keyword>
<gene>
    <name evidence="12" type="ORF">CAUJ_LOCUS1491</name>
</gene>
<dbReference type="PANTHER" id="PTHR45954">
    <property type="entry name" value="LD33695P"/>
    <property type="match status" value="1"/>
</dbReference>
<evidence type="ECO:0000256" key="1">
    <source>
        <dbReference type="ARBA" id="ARBA00004236"/>
    </source>
</evidence>
<dbReference type="PANTHER" id="PTHR45954:SF1">
    <property type="entry name" value="LD33695P"/>
    <property type="match status" value="1"/>
</dbReference>
<dbReference type="OrthoDB" id="286233at2759"/>
<name>A0A8S1GS22_9PELO</name>
<dbReference type="GO" id="GO:0005886">
    <property type="term" value="C:plasma membrane"/>
    <property type="evidence" value="ECO:0007669"/>
    <property type="project" value="UniProtKB-SubCell"/>
</dbReference>
<dbReference type="Gene3D" id="1.25.40.10">
    <property type="entry name" value="Tetratricopeptide repeat domain"/>
    <property type="match status" value="3"/>
</dbReference>
<feature type="compositionally biased region" description="Basic and acidic residues" evidence="11">
    <location>
        <begin position="584"/>
        <end position="600"/>
    </location>
</feature>
<evidence type="ECO:0000256" key="7">
    <source>
        <dbReference type="ARBA" id="ARBA00022737"/>
    </source>
</evidence>
<feature type="repeat" description="TPR" evidence="10">
    <location>
        <begin position="190"/>
        <end position="223"/>
    </location>
</feature>
<evidence type="ECO:0000256" key="10">
    <source>
        <dbReference type="PROSITE-ProRule" id="PRU00339"/>
    </source>
</evidence>
<feature type="compositionally biased region" description="Polar residues" evidence="11">
    <location>
        <begin position="461"/>
        <end position="470"/>
    </location>
</feature>
<dbReference type="Proteomes" id="UP000835052">
    <property type="component" value="Unassembled WGS sequence"/>
</dbReference>
<evidence type="ECO:0000256" key="2">
    <source>
        <dbReference type="ARBA" id="ARBA00004496"/>
    </source>
</evidence>
<dbReference type="Pfam" id="PF13181">
    <property type="entry name" value="TPR_8"/>
    <property type="match status" value="1"/>
</dbReference>
<evidence type="ECO:0000256" key="6">
    <source>
        <dbReference type="ARBA" id="ARBA00022553"/>
    </source>
</evidence>
<dbReference type="Pfam" id="PF02188">
    <property type="entry name" value="GoLoco"/>
    <property type="match status" value="3"/>
</dbReference>
<comment type="caution">
    <text evidence="12">The sequence shown here is derived from an EMBL/GenBank/DDBJ whole genome shotgun (WGS) entry which is preliminary data.</text>
</comment>
<evidence type="ECO:0000313" key="12">
    <source>
        <dbReference type="EMBL" id="CAD6185572.1"/>
    </source>
</evidence>
<dbReference type="Pfam" id="PF13424">
    <property type="entry name" value="TPR_12"/>
    <property type="match status" value="1"/>
</dbReference>
<evidence type="ECO:0000256" key="4">
    <source>
        <dbReference type="ARBA" id="ARBA00022475"/>
    </source>
</evidence>
<dbReference type="InterPro" id="IPR003109">
    <property type="entry name" value="GoLoco_motif"/>
</dbReference>
<dbReference type="InterPro" id="IPR011990">
    <property type="entry name" value="TPR-like_helical_dom_sf"/>
</dbReference>
<keyword evidence="9" id="KW-0472">Membrane</keyword>